<dbReference type="Gene3D" id="1.10.10.10">
    <property type="entry name" value="Winged helix-like DNA-binding domain superfamily/Winged helix DNA-binding domain"/>
    <property type="match status" value="1"/>
</dbReference>
<dbReference type="PANTHER" id="PTHR30146">
    <property type="entry name" value="LACI-RELATED TRANSCRIPTIONAL REPRESSOR"/>
    <property type="match status" value="1"/>
</dbReference>
<dbReference type="RefSeq" id="WP_190857568.1">
    <property type="nucleotide sequence ID" value="NZ_JACXIY010000001.1"/>
</dbReference>
<dbReference type="InterPro" id="IPR028082">
    <property type="entry name" value="Peripla_BP_I"/>
</dbReference>
<keyword evidence="3" id="KW-0804">Transcription</keyword>
<dbReference type="PANTHER" id="PTHR30146:SF109">
    <property type="entry name" value="HTH-TYPE TRANSCRIPTIONAL REGULATOR GALS"/>
    <property type="match status" value="1"/>
</dbReference>
<evidence type="ECO:0000259" key="4">
    <source>
        <dbReference type="PROSITE" id="PS50949"/>
    </source>
</evidence>
<dbReference type="PROSITE" id="PS50949">
    <property type="entry name" value="HTH_GNTR"/>
    <property type="match status" value="1"/>
</dbReference>
<dbReference type="GO" id="GO:0003700">
    <property type="term" value="F:DNA-binding transcription factor activity"/>
    <property type="evidence" value="ECO:0007669"/>
    <property type="project" value="InterPro"/>
</dbReference>
<dbReference type="Proteomes" id="UP000632125">
    <property type="component" value="Unassembled WGS sequence"/>
</dbReference>
<dbReference type="InterPro" id="IPR036390">
    <property type="entry name" value="WH_DNA-bd_sf"/>
</dbReference>
<proteinExistence type="predicted"/>
<keyword evidence="1" id="KW-0805">Transcription regulation</keyword>
<dbReference type="SMART" id="SM00345">
    <property type="entry name" value="HTH_GNTR"/>
    <property type="match status" value="1"/>
</dbReference>
<evidence type="ECO:0000256" key="3">
    <source>
        <dbReference type="ARBA" id="ARBA00023163"/>
    </source>
</evidence>
<evidence type="ECO:0000313" key="5">
    <source>
        <dbReference type="EMBL" id="MBD2867210.1"/>
    </source>
</evidence>
<evidence type="ECO:0000313" key="6">
    <source>
        <dbReference type="Proteomes" id="UP000632125"/>
    </source>
</evidence>
<name>A0A927CGN5_9BACL</name>
<dbReference type="InterPro" id="IPR036388">
    <property type="entry name" value="WH-like_DNA-bd_sf"/>
</dbReference>
<dbReference type="InterPro" id="IPR000524">
    <property type="entry name" value="Tscrpt_reg_HTH_GntR"/>
</dbReference>
<evidence type="ECO:0000256" key="2">
    <source>
        <dbReference type="ARBA" id="ARBA00023125"/>
    </source>
</evidence>
<sequence length="368" mass="41198">MKADKTPMYQTIVEDLKQKISSGAYSLTEPLPTQIEFARIYNTSEITTRRALTELAGQGYVYRVRGKGTFIRLEPDGKPIDKSLALERIYLAHASIPLSMFNHRFYGDLVTGIYEICEENGISFHMWDIGEKGVLPEKDGKTGFVLLPGARMNPEVLRPWKEEERRLVTVHFYYPHLQIPYVIVDNLTGGFLATQHLLSLGHRRIGIVLTGKSFLEMNQEFSLRLQGYRLALSQYNLDFDPELVSCIEADEELAEMGYAGARQLLSLPNPPTAIFVTSDYKAVGAMQAVKDLGMSVPGDVSVIGYDDVIASPFLEPSLTTINQNTLAVGRRAAEMLLFKWKQNDGAALLKDEIVPKLIVRDSTAEFDA</sequence>
<organism evidence="5 6">
    <name type="scientific">Paenibacillus arenilitoris</name>
    <dbReference type="NCBI Taxonomy" id="2772299"/>
    <lineage>
        <taxon>Bacteria</taxon>
        <taxon>Bacillati</taxon>
        <taxon>Bacillota</taxon>
        <taxon>Bacilli</taxon>
        <taxon>Bacillales</taxon>
        <taxon>Paenibacillaceae</taxon>
        <taxon>Paenibacillus</taxon>
    </lineage>
</organism>
<dbReference type="Pfam" id="PF13377">
    <property type="entry name" value="Peripla_BP_3"/>
    <property type="match status" value="1"/>
</dbReference>
<dbReference type="GO" id="GO:0000976">
    <property type="term" value="F:transcription cis-regulatory region binding"/>
    <property type="evidence" value="ECO:0007669"/>
    <property type="project" value="TreeGrafter"/>
</dbReference>
<dbReference type="SUPFAM" id="SSF53822">
    <property type="entry name" value="Periplasmic binding protein-like I"/>
    <property type="match status" value="1"/>
</dbReference>
<dbReference type="Pfam" id="PF00392">
    <property type="entry name" value="GntR"/>
    <property type="match status" value="1"/>
</dbReference>
<feature type="domain" description="HTH gntR-type" evidence="4">
    <location>
        <begin position="6"/>
        <end position="74"/>
    </location>
</feature>
<dbReference type="AlphaFoldDB" id="A0A927CGN5"/>
<dbReference type="Gene3D" id="3.40.50.2300">
    <property type="match status" value="2"/>
</dbReference>
<dbReference type="InterPro" id="IPR046335">
    <property type="entry name" value="LacI/GalR-like_sensor"/>
</dbReference>
<accession>A0A927CGN5</accession>
<dbReference type="CDD" id="cd07377">
    <property type="entry name" value="WHTH_GntR"/>
    <property type="match status" value="1"/>
</dbReference>
<keyword evidence="2" id="KW-0238">DNA-binding</keyword>
<keyword evidence="6" id="KW-1185">Reference proteome</keyword>
<dbReference type="SUPFAM" id="SSF46785">
    <property type="entry name" value="Winged helix' DNA-binding domain"/>
    <property type="match status" value="1"/>
</dbReference>
<gene>
    <name evidence="5" type="ORF">IDH41_01375</name>
</gene>
<dbReference type="CDD" id="cd06267">
    <property type="entry name" value="PBP1_LacI_sugar_binding-like"/>
    <property type="match status" value="1"/>
</dbReference>
<evidence type="ECO:0000256" key="1">
    <source>
        <dbReference type="ARBA" id="ARBA00023015"/>
    </source>
</evidence>
<protein>
    <submittedName>
        <fullName evidence="5">GntR family transcriptional regulator</fullName>
    </submittedName>
</protein>
<reference evidence="5" key="1">
    <citation type="submission" date="2020-09" db="EMBL/GenBank/DDBJ databases">
        <title>A novel bacterium of genus Paenibacillus, isolated from South China Sea.</title>
        <authorList>
            <person name="Huang H."/>
            <person name="Mo K."/>
            <person name="Hu Y."/>
        </authorList>
    </citation>
    <scope>NUCLEOTIDE SEQUENCE</scope>
    <source>
        <strain evidence="5">IB182493</strain>
    </source>
</reference>
<dbReference type="EMBL" id="JACXIY010000001">
    <property type="protein sequence ID" value="MBD2867210.1"/>
    <property type="molecule type" value="Genomic_DNA"/>
</dbReference>
<comment type="caution">
    <text evidence="5">The sequence shown here is derived from an EMBL/GenBank/DDBJ whole genome shotgun (WGS) entry which is preliminary data.</text>
</comment>